<organism evidence="1 2">
    <name type="scientific">Fundicoccus ignavus</name>
    <dbReference type="NCBI Taxonomy" id="2664442"/>
    <lineage>
        <taxon>Bacteria</taxon>
        <taxon>Bacillati</taxon>
        <taxon>Bacillota</taxon>
        <taxon>Bacilli</taxon>
        <taxon>Lactobacillales</taxon>
        <taxon>Aerococcaceae</taxon>
        <taxon>Fundicoccus</taxon>
    </lineage>
</organism>
<evidence type="ECO:0000313" key="1">
    <source>
        <dbReference type="EMBL" id="MRJ47082.1"/>
    </source>
</evidence>
<dbReference type="RefSeq" id="WP_153832170.1">
    <property type="nucleotide sequence ID" value="NZ_WJQT01000006.1"/>
</dbReference>
<gene>
    <name evidence="1" type="ORF">GF867_05855</name>
</gene>
<dbReference type="Pfam" id="PF05521">
    <property type="entry name" value="Phage_HCP"/>
    <property type="match status" value="1"/>
</dbReference>
<comment type="caution">
    <text evidence="1">The sequence shown here is derived from an EMBL/GenBank/DDBJ whole genome shotgun (WGS) entry which is preliminary data.</text>
</comment>
<proteinExistence type="predicted"/>
<dbReference type="InterPro" id="IPR008767">
    <property type="entry name" value="Phage_SPP1_head-tail_adaptor"/>
</dbReference>
<evidence type="ECO:0000313" key="2">
    <source>
        <dbReference type="Proteomes" id="UP000440066"/>
    </source>
</evidence>
<dbReference type="Proteomes" id="UP000440066">
    <property type="component" value="Unassembled WGS sequence"/>
</dbReference>
<dbReference type="AlphaFoldDB" id="A0A844C1S9"/>
<dbReference type="NCBIfam" id="TIGR01563">
    <property type="entry name" value="gp16_SPP1"/>
    <property type="match status" value="1"/>
</dbReference>
<reference evidence="1 2" key="1">
    <citation type="submission" date="2019-11" db="EMBL/GenBank/DDBJ databases">
        <title>Characterisation of Fundicoccus ignavus gen. nov. sp. nov., a novel genus of the family Aerococcaceae from bulk tank milk.</title>
        <authorList>
            <person name="Siebert A."/>
            <person name="Huptas C."/>
            <person name="Wenning M."/>
            <person name="Scherer S."/>
            <person name="Doll E.V."/>
        </authorList>
    </citation>
    <scope>NUCLEOTIDE SEQUENCE [LARGE SCALE GENOMIC DNA]</scope>
    <source>
        <strain evidence="1 2">DSM 109652</strain>
    </source>
</reference>
<accession>A0A844C1S9</accession>
<dbReference type="Gene3D" id="2.40.10.270">
    <property type="entry name" value="Bacteriophage SPP1 head-tail adaptor protein"/>
    <property type="match status" value="1"/>
</dbReference>
<sequence length="112" mass="13066">MQISKFNVRLIIEKSVPIQDDIGNWEDLWQPYYSCYARVDSRGQSGGEVAVAGMVVDRSDLIFTIRYTPKLKDIATTDCRILFEGELYDIKRVDFMNYENKTLKLYAKKAER</sequence>
<name>A0A844C1S9_9LACT</name>
<dbReference type="InterPro" id="IPR038666">
    <property type="entry name" value="SSP1_head-tail_sf"/>
</dbReference>
<dbReference type="EMBL" id="WJQT01000006">
    <property type="protein sequence ID" value="MRJ47082.1"/>
    <property type="molecule type" value="Genomic_DNA"/>
</dbReference>
<protein>
    <submittedName>
        <fullName evidence="1">Phage head closure protein</fullName>
    </submittedName>
</protein>